<organism evidence="2 3">
    <name type="scientific">Giardia duodenalis assemblage B</name>
    <dbReference type="NCBI Taxonomy" id="1394984"/>
    <lineage>
        <taxon>Eukaryota</taxon>
        <taxon>Metamonada</taxon>
        <taxon>Diplomonadida</taxon>
        <taxon>Hexamitidae</taxon>
        <taxon>Giardiinae</taxon>
        <taxon>Giardia</taxon>
    </lineage>
</organism>
<dbReference type="VEuPathDB" id="GiardiaDB:QR46_4123"/>
<evidence type="ECO:0000313" key="2">
    <source>
        <dbReference type="EMBL" id="KWX11914.1"/>
    </source>
</evidence>
<dbReference type="EMBL" id="JXTI01000148">
    <property type="protein sequence ID" value="KWX11914.1"/>
    <property type="molecule type" value="Genomic_DNA"/>
</dbReference>
<protein>
    <submittedName>
        <fullName evidence="2">Uncharacterized protein</fullName>
    </submittedName>
</protein>
<comment type="caution">
    <text evidence="2">The sequence shown here is derived from an EMBL/GenBank/DDBJ whole genome shotgun (WGS) entry which is preliminary data.</text>
</comment>
<evidence type="ECO:0000256" key="1">
    <source>
        <dbReference type="SAM" id="MobiDB-lite"/>
    </source>
</evidence>
<feature type="compositionally biased region" description="Pro residues" evidence="1">
    <location>
        <begin position="142"/>
        <end position="157"/>
    </location>
</feature>
<feature type="region of interest" description="Disordered" evidence="1">
    <location>
        <begin position="227"/>
        <end position="248"/>
    </location>
</feature>
<feature type="region of interest" description="Disordered" evidence="1">
    <location>
        <begin position="1"/>
        <end position="53"/>
    </location>
</feature>
<feature type="region of interest" description="Disordered" evidence="1">
    <location>
        <begin position="121"/>
        <end position="167"/>
    </location>
</feature>
<dbReference type="OrthoDB" id="10257501at2759"/>
<dbReference type="Proteomes" id="UP000070089">
    <property type="component" value="Unassembled WGS sequence"/>
</dbReference>
<evidence type="ECO:0000313" key="3">
    <source>
        <dbReference type="Proteomes" id="UP000070089"/>
    </source>
</evidence>
<accession>A0A132NPD8</accession>
<sequence>MGKPKGSKIKGSEAGAVTNFDESIDRLPTEPGLSAYSDKIKHNYKETPPRDMSVLTTGSQNVFHSSIYSTDEYGTTGDRLNTDRFKATRAHESSMIRGSCYGQSSRVEYVDLNGQLLDPEKLRSSNMLPGQGSTRITSEYTSPPPFSPPPYTSPSPQPALDFRRDQDQRPAMPAHTLEEPYFHRTYGEELGYANNIGMQIQERYAVLPSEFTQVRSVFLPISPSRRQSLYDQQQQPSPSSPVRSYTHDAYESPADFTGAYRIVERRGRTLINDVLLNPVTGAPVPIQMVEK</sequence>
<feature type="compositionally biased region" description="Basic and acidic residues" evidence="1">
    <location>
        <begin position="38"/>
        <end position="49"/>
    </location>
</feature>
<proteinExistence type="predicted"/>
<dbReference type="AlphaFoldDB" id="A0A132NPD8"/>
<reference evidence="2 3" key="1">
    <citation type="journal article" date="2015" name="Mol. Biochem. Parasitol.">
        <title>Identification of polymorphic genes for use in assemblage B genotyping assays through comparative genomics of multiple assemblage B Giardia duodenalis isolates.</title>
        <authorList>
            <person name="Wielinga C."/>
            <person name="Thompson R.C."/>
            <person name="Monis P."/>
            <person name="Ryan U."/>
        </authorList>
    </citation>
    <scope>NUCLEOTIDE SEQUENCE [LARGE SCALE GENOMIC DNA]</scope>
    <source>
        <strain evidence="2 3">BAH15c1</strain>
    </source>
</reference>
<name>A0A132NPD8_GIAIN</name>
<gene>
    <name evidence="2" type="ORF">QR46_4123</name>
</gene>
<feature type="compositionally biased region" description="Low complexity" evidence="1">
    <location>
        <begin position="227"/>
        <end position="244"/>
    </location>
</feature>
<feature type="compositionally biased region" description="Polar residues" evidence="1">
    <location>
        <begin position="124"/>
        <end position="136"/>
    </location>
</feature>